<keyword evidence="1" id="KW-0378">Hydrolase</keyword>
<dbReference type="Proteomes" id="UP000727407">
    <property type="component" value="Unassembled WGS sequence"/>
</dbReference>
<dbReference type="InterPro" id="IPR044925">
    <property type="entry name" value="His-Me_finger_sf"/>
</dbReference>
<protein>
    <submittedName>
        <fullName evidence="1">Endonuclease domain-containing 1 protein-like</fullName>
    </submittedName>
</protein>
<dbReference type="InterPro" id="IPR039015">
    <property type="entry name" value="ENDOD1"/>
</dbReference>
<keyword evidence="1" id="KW-0255">Endonuclease</keyword>
<dbReference type="Gene3D" id="3.40.570.10">
    <property type="entry name" value="Extracellular Endonuclease, subunit A"/>
    <property type="match status" value="1"/>
</dbReference>
<organism evidence="1 2">
    <name type="scientific">Clarias magur</name>
    <name type="common">Asian catfish</name>
    <name type="synonym">Macropteronotus magur</name>
    <dbReference type="NCBI Taxonomy" id="1594786"/>
    <lineage>
        <taxon>Eukaryota</taxon>
        <taxon>Metazoa</taxon>
        <taxon>Chordata</taxon>
        <taxon>Craniata</taxon>
        <taxon>Vertebrata</taxon>
        <taxon>Euteleostomi</taxon>
        <taxon>Actinopterygii</taxon>
        <taxon>Neopterygii</taxon>
        <taxon>Teleostei</taxon>
        <taxon>Ostariophysi</taxon>
        <taxon>Siluriformes</taxon>
        <taxon>Clariidae</taxon>
        <taxon>Clarias</taxon>
    </lineage>
</organism>
<keyword evidence="2" id="KW-1185">Reference proteome</keyword>
<dbReference type="EMBL" id="QNUK01001137">
    <property type="protein sequence ID" value="KAF5887034.1"/>
    <property type="molecule type" value="Genomic_DNA"/>
</dbReference>
<dbReference type="PANTHER" id="PTHR21472">
    <property type="entry name" value="ENDONUCLEASE DOMAIN-CONTAINING 1 PROTEIN ENDOD1"/>
    <property type="match status" value="1"/>
</dbReference>
<dbReference type="InterPro" id="IPR044929">
    <property type="entry name" value="DNA/RNA_non-sp_Endonuclease_sf"/>
</dbReference>
<sequence>MEVVQNFNNQHCGEFFIRKPGKGNVRITPTIVTGHQYKKICQRWNNTCRFATLYDTERRIPVYSAYTYTQQADFHRPEGVDWKIEPQ</sequence>
<dbReference type="GO" id="GO:0004519">
    <property type="term" value="F:endonuclease activity"/>
    <property type="evidence" value="ECO:0007669"/>
    <property type="project" value="UniProtKB-KW"/>
</dbReference>
<name>A0A8J4X831_CLAMG</name>
<dbReference type="SUPFAM" id="SSF54060">
    <property type="entry name" value="His-Me finger endonucleases"/>
    <property type="match status" value="1"/>
</dbReference>
<gene>
    <name evidence="1" type="ORF">DAT39_022378</name>
</gene>
<keyword evidence="1" id="KW-0540">Nuclease</keyword>
<evidence type="ECO:0000313" key="1">
    <source>
        <dbReference type="EMBL" id="KAF5887034.1"/>
    </source>
</evidence>
<reference evidence="1" key="1">
    <citation type="submission" date="2020-07" db="EMBL/GenBank/DDBJ databases">
        <title>Clarias magur genome sequencing, assembly and annotation.</title>
        <authorList>
            <person name="Kushwaha B."/>
            <person name="Kumar R."/>
            <person name="Das P."/>
            <person name="Joshi C.G."/>
            <person name="Kumar D."/>
            <person name="Nagpure N.S."/>
            <person name="Pandey M."/>
            <person name="Agarwal S."/>
            <person name="Srivastava S."/>
            <person name="Singh M."/>
            <person name="Sahoo L."/>
            <person name="Jayasankar P."/>
            <person name="Meher P.K."/>
            <person name="Koringa P.G."/>
            <person name="Iquebal M.A."/>
            <person name="Das S.P."/>
            <person name="Bit A."/>
            <person name="Patnaik S."/>
            <person name="Patel N."/>
            <person name="Shah T.M."/>
            <person name="Hinsu A."/>
            <person name="Jena J.K."/>
        </authorList>
    </citation>
    <scope>NUCLEOTIDE SEQUENCE</scope>
    <source>
        <strain evidence="1">CIFAMagur01</strain>
        <tissue evidence="1">Testis</tissue>
    </source>
</reference>
<dbReference type="PANTHER" id="PTHR21472:SF26">
    <property type="entry name" value="ENDONUCLEASE DOMAIN CONTAINING 1"/>
    <property type="match status" value="1"/>
</dbReference>
<proteinExistence type="predicted"/>
<dbReference type="OrthoDB" id="69221at2759"/>
<evidence type="ECO:0000313" key="2">
    <source>
        <dbReference type="Proteomes" id="UP000727407"/>
    </source>
</evidence>
<accession>A0A8J4X831</accession>
<feature type="non-terminal residue" evidence="1">
    <location>
        <position position="87"/>
    </location>
</feature>
<dbReference type="AlphaFoldDB" id="A0A8J4X831"/>
<comment type="caution">
    <text evidence="1">The sequence shown here is derived from an EMBL/GenBank/DDBJ whole genome shotgun (WGS) entry which is preliminary data.</text>
</comment>